<sequence length="159" mass="17400">MTHHNDLFHHVPRRIDNTNDPSPLPDIVISYDVIPALDLPAIQNQLNTVVAQMNALNIAIAQDDVDDDVDDDGEDGDGEDDGDNDDDDNDDGDPDDGDNDVADKTEQGDPAAEVENREDSVVVELDEGSENDAQESDIVVEVNVIKEAEEPEQDLRQTI</sequence>
<reference evidence="2" key="1">
    <citation type="journal article" date="2020" name="Fungal Divers.">
        <title>Resolving the Mortierellaceae phylogeny through synthesis of multi-gene phylogenetics and phylogenomics.</title>
        <authorList>
            <person name="Vandepol N."/>
            <person name="Liber J."/>
            <person name="Desiro A."/>
            <person name="Na H."/>
            <person name="Kennedy M."/>
            <person name="Barry K."/>
            <person name="Grigoriev I.V."/>
            <person name="Miller A.N."/>
            <person name="O'Donnell K."/>
            <person name="Stajich J.E."/>
            <person name="Bonito G."/>
        </authorList>
    </citation>
    <scope>NUCLEOTIDE SEQUENCE</scope>
    <source>
        <strain evidence="2">NRRL 28262</strain>
    </source>
</reference>
<feature type="compositionally biased region" description="Acidic residues" evidence="1">
    <location>
        <begin position="63"/>
        <end position="100"/>
    </location>
</feature>
<evidence type="ECO:0000256" key="1">
    <source>
        <dbReference type="SAM" id="MobiDB-lite"/>
    </source>
</evidence>
<protein>
    <submittedName>
        <fullName evidence="2">Uncharacterized protein</fullName>
    </submittedName>
</protein>
<accession>A0AAD4D3H0</accession>
<feature type="region of interest" description="Disordered" evidence="1">
    <location>
        <begin position="61"/>
        <end position="138"/>
    </location>
</feature>
<comment type="caution">
    <text evidence="2">The sequence shown here is derived from an EMBL/GenBank/DDBJ whole genome shotgun (WGS) entry which is preliminary data.</text>
</comment>
<feature type="compositionally biased region" description="Acidic residues" evidence="1">
    <location>
        <begin position="124"/>
        <end position="135"/>
    </location>
</feature>
<feature type="region of interest" description="Disordered" evidence="1">
    <location>
        <begin position="1"/>
        <end position="23"/>
    </location>
</feature>
<dbReference type="EMBL" id="JAAAIL010002747">
    <property type="protein sequence ID" value="KAG0254826.1"/>
    <property type="molecule type" value="Genomic_DNA"/>
</dbReference>
<name>A0AAD4D3H0_9FUNG</name>
<keyword evidence="3" id="KW-1185">Reference proteome</keyword>
<organism evidence="2 3">
    <name type="scientific">Linnemannia exigua</name>
    <dbReference type="NCBI Taxonomy" id="604196"/>
    <lineage>
        <taxon>Eukaryota</taxon>
        <taxon>Fungi</taxon>
        <taxon>Fungi incertae sedis</taxon>
        <taxon>Mucoromycota</taxon>
        <taxon>Mortierellomycotina</taxon>
        <taxon>Mortierellomycetes</taxon>
        <taxon>Mortierellales</taxon>
        <taxon>Mortierellaceae</taxon>
        <taxon>Linnemannia</taxon>
    </lineage>
</organism>
<evidence type="ECO:0000313" key="3">
    <source>
        <dbReference type="Proteomes" id="UP001194580"/>
    </source>
</evidence>
<proteinExistence type="predicted"/>
<dbReference type="Proteomes" id="UP001194580">
    <property type="component" value="Unassembled WGS sequence"/>
</dbReference>
<dbReference type="AlphaFoldDB" id="A0AAD4D3H0"/>
<evidence type="ECO:0000313" key="2">
    <source>
        <dbReference type="EMBL" id="KAG0254826.1"/>
    </source>
</evidence>
<gene>
    <name evidence="2" type="ORF">BGZ95_005923</name>
</gene>
<feature type="compositionally biased region" description="Basic and acidic residues" evidence="1">
    <location>
        <begin position="1"/>
        <end position="17"/>
    </location>
</feature>